<feature type="transmembrane region" description="Helical" evidence="1">
    <location>
        <begin position="42"/>
        <end position="65"/>
    </location>
</feature>
<dbReference type="STRING" id="1423773.FD30_GL002106"/>
<keyword evidence="1" id="KW-0812">Transmembrane</keyword>
<keyword evidence="1" id="KW-1133">Transmembrane helix</keyword>
<dbReference type="GeneID" id="84783414"/>
<keyword evidence="1" id="KW-0472">Membrane</keyword>
<dbReference type="EMBL" id="AZDT01000042">
    <property type="protein sequence ID" value="KRK74932.1"/>
    <property type="molecule type" value="Genomic_DNA"/>
</dbReference>
<comment type="caution">
    <text evidence="3">The sequence shown here is derived from an EMBL/GenBank/DDBJ whole genome shotgun (WGS) entry which is preliminary data.</text>
</comment>
<dbReference type="Pfam" id="PF03703">
    <property type="entry name" value="bPH_2"/>
    <property type="match status" value="1"/>
</dbReference>
<dbReference type="Proteomes" id="UP000051162">
    <property type="component" value="Unassembled WGS sequence"/>
</dbReference>
<dbReference type="AlphaFoldDB" id="A0A0R1K2B1"/>
<feature type="domain" description="YdbS-like PH" evidence="2">
    <location>
        <begin position="69"/>
        <end position="145"/>
    </location>
</feature>
<reference evidence="3 4" key="1">
    <citation type="journal article" date="2015" name="Genome Announc.">
        <title>Expanding the biotechnology potential of lactobacilli through comparative genomics of 213 strains and associated genera.</title>
        <authorList>
            <person name="Sun Z."/>
            <person name="Harris H.M."/>
            <person name="McCann A."/>
            <person name="Guo C."/>
            <person name="Argimon S."/>
            <person name="Zhang W."/>
            <person name="Yang X."/>
            <person name="Jeffery I.B."/>
            <person name="Cooney J.C."/>
            <person name="Kagawa T.F."/>
            <person name="Liu W."/>
            <person name="Song Y."/>
            <person name="Salvetti E."/>
            <person name="Wrobel A."/>
            <person name="Rasinkangas P."/>
            <person name="Parkhill J."/>
            <person name="Rea M.C."/>
            <person name="O'Sullivan O."/>
            <person name="Ritari J."/>
            <person name="Douillard F.P."/>
            <person name="Paul Ross R."/>
            <person name="Yang R."/>
            <person name="Briner A.E."/>
            <person name="Felis G.E."/>
            <person name="de Vos W.M."/>
            <person name="Barrangou R."/>
            <person name="Klaenhammer T.R."/>
            <person name="Caufield P.W."/>
            <person name="Cui Y."/>
            <person name="Zhang H."/>
            <person name="O'Toole P.W."/>
        </authorList>
    </citation>
    <scope>NUCLEOTIDE SEQUENCE [LARGE SCALE GENOMIC DNA]</scope>
    <source>
        <strain evidence="3 4">DSM 19117</strain>
    </source>
</reference>
<dbReference type="InterPro" id="IPR005182">
    <property type="entry name" value="YdbS-like_PH"/>
</dbReference>
<dbReference type="PATRIC" id="fig|1423773.3.peg.2161"/>
<evidence type="ECO:0000313" key="4">
    <source>
        <dbReference type="Proteomes" id="UP000051162"/>
    </source>
</evidence>
<gene>
    <name evidence="3" type="ORF">FD30_GL002106</name>
</gene>
<dbReference type="OrthoDB" id="1750577at2"/>
<evidence type="ECO:0000313" key="3">
    <source>
        <dbReference type="EMBL" id="KRK74932.1"/>
    </source>
</evidence>
<proteinExistence type="predicted"/>
<sequence>MHTTKSLPPRIKRIWGYSALGSLLALLVITGLLWLAHQFWHWTPWLAVLGAILTVIEPVIEFALIPYRYRFSRYQITPTAVEMQSGWLFKKRLAIPIARVQNVTLNAGPLLQWQHLTQVTVATAATSHTIEGLELPVAEQLRDQIMQLAQEARHDPA</sequence>
<feature type="transmembrane region" description="Helical" evidence="1">
    <location>
        <begin position="14"/>
        <end position="36"/>
    </location>
</feature>
<organism evidence="3 4">
    <name type="scientific">Levilactobacillus namurensis DSM 19117</name>
    <dbReference type="NCBI Taxonomy" id="1423773"/>
    <lineage>
        <taxon>Bacteria</taxon>
        <taxon>Bacillati</taxon>
        <taxon>Bacillota</taxon>
        <taxon>Bacilli</taxon>
        <taxon>Lactobacillales</taxon>
        <taxon>Lactobacillaceae</taxon>
        <taxon>Levilactobacillus</taxon>
    </lineage>
</organism>
<evidence type="ECO:0000256" key="1">
    <source>
        <dbReference type="SAM" id="Phobius"/>
    </source>
</evidence>
<dbReference type="RefSeq" id="WP_056944412.1">
    <property type="nucleotide sequence ID" value="NZ_AZDT01000042.1"/>
</dbReference>
<dbReference type="PANTHER" id="PTHR34473:SF2">
    <property type="entry name" value="UPF0699 TRANSMEMBRANE PROTEIN YDBT"/>
    <property type="match status" value="1"/>
</dbReference>
<evidence type="ECO:0000259" key="2">
    <source>
        <dbReference type="Pfam" id="PF03703"/>
    </source>
</evidence>
<dbReference type="PANTHER" id="PTHR34473">
    <property type="entry name" value="UPF0699 TRANSMEMBRANE PROTEIN YDBS"/>
    <property type="match status" value="1"/>
</dbReference>
<name>A0A0R1K2B1_9LACO</name>
<keyword evidence="4" id="KW-1185">Reference proteome</keyword>
<accession>A0A0R1K2B1</accession>
<protein>
    <recommendedName>
        <fullName evidence="2">YdbS-like PH domain-containing protein</fullName>
    </recommendedName>
</protein>